<dbReference type="PANTHER" id="PTHR10545:SF29">
    <property type="entry name" value="GH14572P-RELATED"/>
    <property type="match status" value="1"/>
</dbReference>
<keyword evidence="2" id="KW-0012">Acyltransferase</keyword>
<evidence type="ECO:0000259" key="3">
    <source>
        <dbReference type="PROSITE" id="PS51186"/>
    </source>
</evidence>
<dbReference type="CDD" id="cd04301">
    <property type="entry name" value="NAT_SF"/>
    <property type="match status" value="1"/>
</dbReference>
<dbReference type="SUPFAM" id="SSF55729">
    <property type="entry name" value="Acyl-CoA N-acyltransferases (Nat)"/>
    <property type="match status" value="1"/>
</dbReference>
<evidence type="ECO:0000256" key="2">
    <source>
        <dbReference type="ARBA" id="ARBA00023315"/>
    </source>
</evidence>
<dbReference type="PANTHER" id="PTHR10545">
    <property type="entry name" value="DIAMINE N-ACETYLTRANSFERASE"/>
    <property type="match status" value="1"/>
</dbReference>
<dbReference type="EMBL" id="UOFJ01000222">
    <property type="protein sequence ID" value="VAW66498.1"/>
    <property type="molecule type" value="Genomic_DNA"/>
</dbReference>
<evidence type="ECO:0000313" key="4">
    <source>
        <dbReference type="EMBL" id="VAW66498.1"/>
    </source>
</evidence>
<dbReference type="InterPro" id="IPR016181">
    <property type="entry name" value="Acyl_CoA_acyltransferase"/>
</dbReference>
<evidence type="ECO:0000256" key="1">
    <source>
        <dbReference type="ARBA" id="ARBA00022679"/>
    </source>
</evidence>
<dbReference type="InterPro" id="IPR000182">
    <property type="entry name" value="GNAT_dom"/>
</dbReference>
<sequence length="163" mass="17920">MNIDVIKANYSEGAHEKDIQFLLDAYACDPMGGARPLDSDVKKNIVKLLAGLPYAFSVLAYVDAKPAGLVNCFEGFSTFSAKPLVNVHDVVVLEAYRGRKISQKMLEKVEEIALSKGCCKITLEVLSNNEAAKSSYRHFGFSSYELDPAAGHALFWQKQLVSI</sequence>
<dbReference type="Gene3D" id="3.40.630.30">
    <property type="match status" value="1"/>
</dbReference>
<gene>
    <name evidence="4" type="ORF">MNBD_GAMMA10-1955</name>
</gene>
<protein>
    <submittedName>
        <fullName evidence="4">Histone acetyltransferase HPA2 and related acetyltransferases</fullName>
    </submittedName>
</protein>
<dbReference type="InterPro" id="IPR051016">
    <property type="entry name" value="Diverse_Substrate_AcTransf"/>
</dbReference>
<dbReference type="AlphaFoldDB" id="A0A3B0XDW5"/>
<reference evidence="4" key="1">
    <citation type="submission" date="2018-06" db="EMBL/GenBank/DDBJ databases">
        <authorList>
            <person name="Zhirakovskaya E."/>
        </authorList>
    </citation>
    <scope>NUCLEOTIDE SEQUENCE</scope>
</reference>
<dbReference type="GO" id="GO:0008080">
    <property type="term" value="F:N-acetyltransferase activity"/>
    <property type="evidence" value="ECO:0007669"/>
    <property type="project" value="UniProtKB-ARBA"/>
</dbReference>
<feature type="domain" description="N-acetyltransferase" evidence="3">
    <location>
        <begin position="1"/>
        <end position="161"/>
    </location>
</feature>
<organism evidence="4">
    <name type="scientific">hydrothermal vent metagenome</name>
    <dbReference type="NCBI Taxonomy" id="652676"/>
    <lineage>
        <taxon>unclassified sequences</taxon>
        <taxon>metagenomes</taxon>
        <taxon>ecological metagenomes</taxon>
    </lineage>
</organism>
<keyword evidence="1 4" id="KW-0808">Transferase</keyword>
<proteinExistence type="predicted"/>
<name>A0A3B0XDW5_9ZZZZ</name>
<dbReference type="PROSITE" id="PS51186">
    <property type="entry name" value="GNAT"/>
    <property type="match status" value="1"/>
</dbReference>
<accession>A0A3B0XDW5</accession>
<dbReference type="Pfam" id="PF00583">
    <property type="entry name" value="Acetyltransf_1"/>
    <property type="match status" value="1"/>
</dbReference>